<reference evidence="1 2" key="1">
    <citation type="submission" date="2018-03" db="EMBL/GenBank/DDBJ databases">
        <title>Ahniella affigens gen. nov., sp. nov., a gammaproteobacterium isolated from sandy soil near a stream.</title>
        <authorList>
            <person name="Ko Y."/>
            <person name="Kim J.-H."/>
        </authorList>
    </citation>
    <scope>NUCLEOTIDE SEQUENCE [LARGE SCALE GENOMIC DNA]</scope>
    <source>
        <strain evidence="1 2">D13</strain>
    </source>
</reference>
<proteinExistence type="predicted"/>
<dbReference type="Proteomes" id="UP000241074">
    <property type="component" value="Chromosome"/>
</dbReference>
<name>A0A2P1PWU4_9GAMM</name>
<dbReference type="RefSeq" id="WP_106893236.1">
    <property type="nucleotide sequence ID" value="NZ_CP027860.1"/>
</dbReference>
<dbReference type="AlphaFoldDB" id="A0A2P1PWU4"/>
<sequence length="169" mass="18223">MTEDSIHLQEKLEAVFGQPEQILGNKTGALTLRFPNRHVDVVEVIRQTGAKVLSSGMTPTRVGGPAIVPNVVARLGAVTLIVKGRVDQDSLKGLDVILAEPNLIGSANAQAIFAFLLDTIESMPDPEEAFLGLIYHVLDTKFEESAQSGRALLGRMLSGMGQYLEQRAD</sequence>
<organism evidence="1 2">
    <name type="scientific">Ahniella affigens</name>
    <dbReference type="NCBI Taxonomy" id="2021234"/>
    <lineage>
        <taxon>Bacteria</taxon>
        <taxon>Pseudomonadati</taxon>
        <taxon>Pseudomonadota</taxon>
        <taxon>Gammaproteobacteria</taxon>
        <taxon>Lysobacterales</taxon>
        <taxon>Rhodanobacteraceae</taxon>
        <taxon>Ahniella</taxon>
    </lineage>
</organism>
<dbReference type="KEGG" id="xba:C7S18_20035"/>
<protein>
    <submittedName>
        <fullName evidence="1">Uncharacterized protein</fullName>
    </submittedName>
</protein>
<dbReference type="EMBL" id="CP027860">
    <property type="protein sequence ID" value="AVP99318.1"/>
    <property type="molecule type" value="Genomic_DNA"/>
</dbReference>
<accession>A0A2P1PWU4</accession>
<evidence type="ECO:0000313" key="2">
    <source>
        <dbReference type="Proteomes" id="UP000241074"/>
    </source>
</evidence>
<reference evidence="1 2" key="2">
    <citation type="submission" date="2018-03" db="EMBL/GenBank/DDBJ databases">
        <authorList>
            <person name="Keele B.F."/>
        </authorList>
    </citation>
    <scope>NUCLEOTIDE SEQUENCE [LARGE SCALE GENOMIC DNA]</scope>
    <source>
        <strain evidence="1 2">D13</strain>
    </source>
</reference>
<gene>
    <name evidence="1" type="ORF">C7S18_20035</name>
</gene>
<evidence type="ECO:0000313" key="1">
    <source>
        <dbReference type="EMBL" id="AVP99318.1"/>
    </source>
</evidence>
<keyword evidence="2" id="KW-1185">Reference proteome</keyword>